<proteinExistence type="predicted"/>
<gene>
    <name evidence="2" type="ORF">QIS74_04567</name>
</gene>
<evidence type="ECO:0000256" key="1">
    <source>
        <dbReference type="SAM" id="MobiDB-lite"/>
    </source>
</evidence>
<protein>
    <submittedName>
        <fullName evidence="2">Uncharacterized protein</fullName>
    </submittedName>
</protein>
<name>A0AAV9THQ4_9PEZI</name>
<comment type="caution">
    <text evidence="2">The sequence shown here is derived from an EMBL/GenBank/DDBJ whole genome shotgun (WGS) entry which is preliminary data.</text>
</comment>
<evidence type="ECO:0000313" key="3">
    <source>
        <dbReference type="Proteomes" id="UP001327957"/>
    </source>
</evidence>
<evidence type="ECO:0000313" key="2">
    <source>
        <dbReference type="EMBL" id="KAK6221695.1"/>
    </source>
</evidence>
<keyword evidence="3" id="KW-1185">Reference proteome</keyword>
<feature type="compositionally biased region" description="Polar residues" evidence="1">
    <location>
        <begin position="1"/>
        <end position="38"/>
    </location>
</feature>
<dbReference type="AlphaFoldDB" id="A0AAV9THQ4"/>
<dbReference type="EMBL" id="JASAOK010000020">
    <property type="protein sequence ID" value="KAK6221695.1"/>
    <property type="molecule type" value="Genomic_DNA"/>
</dbReference>
<feature type="region of interest" description="Disordered" evidence="1">
    <location>
        <begin position="1"/>
        <end position="43"/>
    </location>
</feature>
<dbReference type="Proteomes" id="UP001327957">
    <property type="component" value="Unassembled WGS sequence"/>
</dbReference>
<organism evidence="2 3">
    <name type="scientific">Colletotrichum tabaci</name>
    <dbReference type="NCBI Taxonomy" id="1209068"/>
    <lineage>
        <taxon>Eukaryota</taxon>
        <taxon>Fungi</taxon>
        <taxon>Dikarya</taxon>
        <taxon>Ascomycota</taxon>
        <taxon>Pezizomycotina</taxon>
        <taxon>Sordariomycetes</taxon>
        <taxon>Hypocreomycetidae</taxon>
        <taxon>Glomerellales</taxon>
        <taxon>Glomerellaceae</taxon>
        <taxon>Colletotrichum</taxon>
        <taxon>Colletotrichum destructivum species complex</taxon>
    </lineage>
</organism>
<sequence>MPSPCQSPTSQLPVNTGDTGLQQAHRSPSLSRPSTMTHASPHVADYERHDPVIAMAAVWGTAI</sequence>
<accession>A0AAV9THQ4</accession>
<reference evidence="2 3" key="1">
    <citation type="submission" date="2023-04" db="EMBL/GenBank/DDBJ databases">
        <title>Colletotrichum tabacum stain YC1 causing leaf anthracnose on Nicotiana tabacum(L.) cv.</title>
        <authorList>
            <person name="Ji Z."/>
            <person name="Wang M."/>
            <person name="Zhang J."/>
            <person name="Wang N."/>
            <person name="Zhou Z."/>
        </authorList>
    </citation>
    <scope>NUCLEOTIDE SEQUENCE [LARGE SCALE GENOMIC DNA]</scope>
    <source>
        <strain evidence="2 3">YC1</strain>
    </source>
</reference>